<keyword evidence="4" id="KW-1185">Reference proteome</keyword>
<dbReference type="SUPFAM" id="SSF56059">
    <property type="entry name" value="Glutathione synthetase ATP-binding domain-like"/>
    <property type="match status" value="1"/>
</dbReference>
<dbReference type="AlphaFoldDB" id="A0A9X2F856"/>
<evidence type="ECO:0000256" key="1">
    <source>
        <dbReference type="PROSITE-ProRule" id="PRU00409"/>
    </source>
</evidence>
<comment type="caution">
    <text evidence="3">The sequence shown here is derived from an EMBL/GenBank/DDBJ whole genome shotgun (WGS) entry which is preliminary data.</text>
</comment>
<keyword evidence="1" id="KW-0067">ATP-binding</keyword>
<dbReference type="Pfam" id="PF02655">
    <property type="entry name" value="ATP-grasp_3"/>
    <property type="match status" value="1"/>
</dbReference>
<protein>
    <submittedName>
        <fullName evidence="3">ATP-grasp domain-containing protein</fullName>
    </submittedName>
</protein>
<dbReference type="RefSeq" id="WP_252851721.1">
    <property type="nucleotide sequence ID" value="NZ_JAMXLR010000025.1"/>
</dbReference>
<organism evidence="3 4">
    <name type="scientific">Aeoliella straminimaris</name>
    <dbReference type="NCBI Taxonomy" id="2954799"/>
    <lineage>
        <taxon>Bacteria</taxon>
        <taxon>Pseudomonadati</taxon>
        <taxon>Planctomycetota</taxon>
        <taxon>Planctomycetia</taxon>
        <taxon>Pirellulales</taxon>
        <taxon>Lacipirellulaceae</taxon>
        <taxon>Aeoliella</taxon>
    </lineage>
</organism>
<dbReference type="InterPro" id="IPR003806">
    <property type="entry name" value="ATP-grasp_PylC-type"/>
</dbReference>
<accession>A0A9X2F856</accession>
<keyword evidence="1" id="KW-0547">Nucleotide-binding</keyword>
<evidence type="ECO:0000313" key="4">
    <source>
        <dbReference type="Proteomes" id="UP001155241"/>
    </source>
</evidence>
<dbReference type="EMBL" id="JAMXLR010000025">
    <property type="protein sequence ID" value="MCO6043614.1"/>
    <property type="molecule type" value="Genomic_DNA"/>
</dbReference>
<evidence type="ECO:0000313" key="3">
    <source>
        <dbReference type="EMBL" id="MCO6043614.1"/>
    </source>
</evidence>
<reference evidence="3" key="1">
    <citation type="submission" date="2022-06" db="EMBL/GenBank/DDBJ databases">
        <title>Aeoliella straminimaris, a novel planctomycete from sediments.</title>
        <authorList>
            <person name="Vitorino I.R."/>
            <person name="Lage O.M."/>
        </authorList>
    </citation>
    <scope>NUCLEOTIDE SEQUENCE</scope>
    <source>
        <strain evidence="3">ICT_H6.2</strain>
    </source>
</reference>
<gene>
    <name evidence="3" type="ORF">NG895_06815</name>
</gene>
<dbReference type="InterPro" id="IPR011761">
    <property type="entry name" value="ATP-grasp"/>
</dbReference>
<evidence type="ECO:0000259" key="2">
    <source>
        <dbReference type="PROSITE" id="PS50975"/>
    </source>
</evidence>
<dbReference type="GO" id="GO:0005524">
    <property type="term" value="F:ATP binding"/>
    <property type="evidence" value="ECO:0007669"/>
    <property type="project" value="UniProtKB-UniRule"/>
</dbReference>
<name>A0A9X2F856_9BACT</name>
<sequence length="366" mass="39854">MRLAIMGASVRAAAFSALEAGFEVVAADLFADCDLAARCPAAKMPPDPHAFVRWLAERDIDGWMVTGSWENYPDQMERMAELRPLLGCATDVMRTCKQPIRLVSLFSAGDVRFPETQFTPPPGSGWLVKAISSAGGLGVDDWLPGSPVPENCYWQRKIEGTPIAAAYVAAAGCAVLLGVTEQLIDRRWTHSQPYHYAGSVGPYTLANSRLAEGALAMQLAHAGELLASKLGVVGVFGIDFVLDDAGAAWVVDVNPRYTASMEVVERFTGMNIVAAHVAACTRGELPAHRPEPACYAGKAYLFARREVVFRRLPELQLADIPHQGDVIPRGKPICTLIVDAEEYGDVQRRLQQDAKRLESWLFADEV</sequence>
<dbReference type="Proteomes" id="UP001155241">
    <property type="component" value="Unassembled WGS sequence"/>
</dbReference>
<proteinExistence type="predicted"/>
<dbReference type="PROSITE" id="PS50975">
    <property type="entry name" value="ATP_GRASP"/>
    <property type="match status" value="1"/>
</dbReference>
<dbReference type="Gene3D" id="3.30.470.20">
    <property type="entry name" value="ATP-grasp fold, B domain"/>
    <property type="match status" value="1"/>
</dbReference>
<feature type="domain" description="ATP-grasp" evidence="2">
    <location>
        <begin position="226"/>
        <end position="281"/>
    </location>
</feature>
<dbReference type="GO" id="GO:0046872">
    <property type="term" value="F:metal ion binding"/>
    <property type="evidence" value="ECO:0007669"/>
    <property type="project" value="InterPro"/>
</dbReference>